<keyword evidence="3" id="KW-1185">Reference proteome</keyword>
<dbReference type="AlphaFoldDB" id="A0A1M6HXJ7"/>
<dbReference type="Proteomes" id="UP000184342">
    <property type="component" value="Unassembled WGS sequence"/>
</dbReference>
<keyword evidence="1" id="KW-0472">Membrane</keyword>
<keyword evidence="1" id="KW-0812">Transmembrane</keyword>
<name>A0A1M6HXJ7_9FIRM</name>
<sequence length="113" mass="13899">MYKYMKDHEEYIKNCLKSKDEQDFGALLNYHKTQIEFMQHERFVHLIITLVFAFFMIAFYVASMMIDLRGLVVIALIFSVVELFYIVHYYRLENGVQRWYRLYKEIYDAIQMR</sequence>
<dbReference type="EMBL" id="FQYT01000016">
    <property type="protein sequence ID" value="SHJ26949.1"/>
    <property type="molecule type" value="Genomic_DNA"/>
</dbReference>
<dbReference type="OrthoDB" id="1938125at2"/>
<evidence type="ECO:0000256" key="1">
    <source>
        <dbReference type="SAM" id="Phobius"/>
    </source>
</evidence>
<keyword evidence="1" id="KW-1133">Transmembrane helix</keyword>
<feature type="transmembrane region" description="Helical" evidence="1">
    <location>
        <begin position="43"/>
        <end position="62"/>
    </location>
</feature>
<organism evidence="2 3">
    <name type="scientific">Parasporobacterium paucivorans DSM 15970</name>
    <dbReference type="NCBI Taxonomy" id="1122934"/>
    <lineage>
        <taxon>Bacteria</taxon>
        <taxon>Bacillati</taxon>
        <taxon>Bacillota</taxon>
        <taxon>Clostridia</taxon>
        <taxon>Lachnospirales</taxon>
        <taxon>Lachnospiraceae</taxon>
        <taxon>Parasporobacterium</taxon>
    </lineage>
</organism>
<accession>A0A1M6HXJ7</accession>
<feature type="transmembrane region" description="Helical" evidence="1">
    <location>
        <begin position="68"/>
        <end position="90"/>
    </location>
</feature>
<gene>
    <name evidence="2" type="ORF">SAMN02745691_01640</name>
</gene>
<dbReference type="STRING" id="1122934.SAMN02745691_01640"/>
<evidence type="ECO:0000313" key="2">
    <source>
        <dbReference type="EMBL" id="SHJ26949.1"/>
    </source>
</evidence>
<protein>
    <submittedName>
        <fullName evidence="2">Uncharacterized protein</fullName>
    </submittedName>
</protein>
<proteinExistence type="predicted"/>
<reference evidence="2 3" key="1">
    <citation type="submission" date="2016-11" db="EMBL/GenBank/DDBJ databases">
        <authorList>
            <person name="Jaros S."/>
            <person name="Januszkiewicz K."/>
            <person name="Wedrychowicz H."/>
        </authorList>
    </citation>
    <scope>NUCLEOTIDE SEQUENCE [LARGE SCALE GENOMIC DNA]</scope>
    <source>
        <strain evidence="2 3">DSM 15970</strain>
    </source>
</reference>
<dbReference type="RefSeq" id="WP_073993931.1">
    <property type="nucleotide sequence ID" value="NZ_FQYT01000016.1"/>
</dbReference>
<evidence type="ECO:0000313" key="3">
    <source>
        <dbReference type="Proteomes" id="UP000184342"/>
    </source>
</evidence>